<gene>
    <name evidence="2" type="ORF">TAV2_LOCUS6179</name>
</gene>
<dbReference type="PANTHER" id="PTHR31917">
    <property type="entry name" value="AGENET DOMAIN-CONTAINING PROTEIN-RELATED"/>
    <property type="match status" value="1"/>
</dbReference>
<evidence type="ECO:0000313" key="3">
    <source>
        <dbReference type="Proteomes" id="UP000836841"/>
    </source>
</evidence>
<feature type="compositionally biased region" description="Basic and acidic residues" evidence="1">
    <location>
        <begin position="165"/>
        <end position="178"/>
    </location>
</feature>
<evidence type="ECO:0000256" key="1">
    <source>
        <dbReference type="SAM" id="MobiDB-lite"/>
    </source>
</evidence>
<name>A0AAU9RNC0_THLAR</name>
<dbReference type="PANTHER" id="PTHR31917:SF80">
    <property type="entry name" value="AGENET DOMAIN-CONTAINING PROTEIN-RELATED"/>
    <property type="match status" value="1"/>
</dbReference>
<sequence length="429" mass="48697">MVHCVLQDKNDEDLHSLVDLLDKGFELTHEHWRIGVLKRDNALHYIASQLYRYPHSERARQNSRPSSSDESVEAKINKLIKMFVDGQTHIRSRLSKIEQKLGIYVPSDSIDEAIIGFSLKELTHVDVRTGLDVTGSRRNDSLDPMNKNVAEEKGKSQRVPQTQMGKDKVSIPLEQERRKSQRVPQTQMGKNKASIPLEQQIIVCGLVASKAAPSKGITGTSPKPYLTEGALVEVSDEDNKWFPASLINRQPGLGLIRSYYLKFLSLGKYKNVQEMRIRPTPPPLPEAEHSTDVLTLTQDIDAYHDDHWCRGYVQVLLDGQEVSIHLHHAEKNLTFQISDVRIHREWVDEAWDPPVDVDIQENAETSASPIRVENISEQMRDQANVNDEERKEDSPDEIIRSVISAYTVSEKDDGNDGVRKKTFSIALDE</sequence>
<organism evidence="2 3">
    <name type="scientific">Thlaspi arvense</name>
    <name type="common">Field penny-cress</name>
    <dbReference type="NCBI Taxonomy" id="13288"/>
    <lineage>
        <taxon>Eukaryota</taxon>
        <taxon>Viridiplantae</taxon>
        <taxon>Streptophyta</taxon>
        <taxon>Embryophyta</taxon>
        <taxon>Tracheophyta</taxon>
        <taxon>Spermatophyta</taxon>
        <taxon>Magnoliopsida</taxon>
        <taxon>eudicotyledons</taxon>
        <taxon>Gunneridae</taxon>
        <taxon>Pentapetalae</taxon>
        <taxon>rosids</taxon>
        <taxon>malvids</taxon>
        <taxon>Brassicales</taxon>
        <taxon>Brassicaceae</taxon>
        <taxon>Thlaspideae</taxon>
        <taxon>Thlaspi</taxon>
    </lineage>
</organism>
<dbReference type="Proteomes" id="UP000836841">
    <property type="component" value="Chromosome 2"/>
</dbReference>
<reference evidence="2 3" key="1">
    <citation type="submission" date="2022-03" db="EMBL/GenBank/DDBJ databases">
        <authorList>
            <person name="Nunn A."/>
            <person name="Chopra R."/>
            <person name="Nunn A."/>
            <person name="Contreras Garrido A."/>
        </authorList>
    </citation>
    <scope>NUCLEOTIDE SEQUENCE [LARGE SCALE GENOMIC DNA]</scope>
</reference>
<dbReference type="EMBL" id="OU466858">
    <property type="protein sequence ID" value="CAH2047110.1"/>
    <property type="molecule type" value="Genomic_DNA"/>
</dbReference>
<keyword evidence="3" id="KW-1185">Reference proteome</keyword>
<dbReference type="AlphaFoldDB" id="A0AAU9RNC0"/>
<protein>
    <submittedName>
        <fullName evidence="2">Uncharacterized protein</fullName>
    </submittedName>
</protein>
<accession>A0AAU9RNC0</accession>
<proteinExistence type="predicted"/>
<evidence type="ECO:0000313" key="2">
    <source>
        <dbReference type="EMBL" id="CAH2047110.1"/>
    </source>
</evidence>
<feature type="region of interest" description="Disordered" evidence="1">
    <location>
        <begin position="135"/>
        <end position="191"/>
    </location>
</feature>